<protein>
    <recommendedName>
        <fullName evidence="4">Mucin-associated surface protein</fullName>
    </recommendedName>
</protein>
<name>A0A850LNX8_9RHOB</name>
<evidence type="ECO:0000256" key="1">
    <source>
        <dbReference type="SAM" id="MobiDB-lite"/>
    </source>
</evidence>
<organism evidence="2 3">
    <name type="scientific">Ruegeria pomeroyi</name>
    <dbReference type="NCBI Taxonomy" id="89184"/>
    <lineage>
        <taxon>Bacteria</taxon>
        <taxon>Pseudomonadati</taxon>
        <taxon>Pseudomonadota</taxon>
        <taxon>Alphaproteobacteria</taxon>
        <taxon>Rhodobacterales</taxon>
        <taxon>Roseobacteraceae</taxon>
        <taxon>Ruegeria</taxon>
    </lineage>
</organism>
<sequence>MNRILILIALGAIAAGAYVFFTQGEQQTEAPQSSAVTPAEPITEAPAQTTTEADQGAAQTALEQAQSAAEQASEAAAEAVDQATSAVTETLNQVGEAASQAAQGATDTAAQVVDQATQAASETATQAAEVASNAVDATTEAANDAATAVGDQVAAAQTGAAELYKNWQDNGLLTQSGFDYDKMVAGVEASALNETLKTGVLKVLSGIKAAPETISVQAQALRALMAN</sequence>
<gene>
    <name evidence="2" type="ORF">HW564_20685</name>
</gene>
<reference evidence="2 3" key="1">
    <citation type="journal article" date="2020" name="Proc. Natl. Acad. Sci. U.S.A.">
        <title>Ecological drivers of bacterial community assembly in synthetic phycospheres.</title>
        <authorList>
            <person name="Fu H."/>
            <person name="Uchimiya M."/>
            <person name="Gore J."/>
            <person name="Moran M.A."/>
        </authorList>
    </citation>
    <scope>NUCLEOTIDE SEQUENCE [LARGE SCALE GENOMIC DNA]</scope>
    <source>
        <strain evidence="2">HF-Din03</strain>
    </source>
</reference>
<dbReference type="EMBL" id="JABXIY010000066">
    <property type="protein sequence ID" value="NVK99347.1"/>
    <property type="molecule type" value="Genomic_DNA"/>
</dbReference>
<dbReference type="RefSeq" id="WP_011047588.1">
    <property type="nucleotide sequence ID" value="NZ_CP076685.1"/>
</dbReference>
<proteinExistence type="predicted"/>
<dbReference type="OMA" id="DKMVAGV"/>
<comment type="caution">
    <text evidence="2">The sequence shown here is derived from an EMBL/GenBank/DDBJ whole genome shotgun (WGS) entry which is preliminary data.</text>
</comment>
<evidence type="ECO:0000313" key="3">
    <source>
        <dbReference type="Proteomes" id="UP000565723"/>
    </source>
</evidence>
<feature type="compositionally biased region" description="Low complexity" evidence="1">
    <location>
        <begin position="57"/>
        <end position="81"/>
    </location>
</feature>
<feature type="region of interest" description="Disordered" evidence="1">
    <location>
        <begin position="47"/>
        <end position="81"/>
    </location>
</feature>
<evidence type="ECO:0008006" key="4">
    <source>
        <dbReference type="Google" id="ProtNLM"/>
    </source>
</evidence>
<accession>A0A850LNX8</accession>
<dbReference type="Proteomes" id="UP000565723">
    <property type="component" value="Unassembled WGS sequence"/>
</dbReference>
<dbReference type="AlphaFoldDB" id="A0A850LNX8"/>
<evidence type="ECO:0000313" key="2">
    <source>
        <dbReference type="EMBL" id="NVK99347.1"/>
    </source>
</evidence>